<dbReference type="AlphaFoldDB" id="A0A9N8Z6V8"/>
<keyword evidence="5 10" id="KW-0276">Fatty acid metabolism</keyword>
<evidence type="ECO:0000256" key="2">
    <source>
        <dbReference type="ARBA" id="ARBA00022516"/>
    </source>
</evidence>
<evidence type="ECO:0000256" key="9">
    <source>
        <dbReference type="ARBA" id="ARBA00023160"/>
    </source>
</evidence>
<protein>
    <recommendedName>
        <fullName evidence="10">Elongation of fatty acids protein</fullName>
        <ecNumber evidence="10">2.3.1.-</ecNumber>
    </recommendedName>
</protein>
<keyword evidence="6 10" id="KW-1133">Transmembrane helix</keyword>
<dbReference type="PANTHER" id="PTHR11157">
    <property type="entry name" value="FATTY ACID ACYL TRANSFERASE-RELATED"/>
    <property type="match status" value="1"/>
</dbReference>
<feature type="transmembrane region" description="Helical" evidence="10">
    <location>
        <begin position="205"/>
        <end position="225"/>
    </location>
</feature>
<feature type="transmembrane region" description="Helical" evidence="10">
    <location>
        <begin position="237"/>
        <end position="255"/>
    </location>
</feature>
<name>A0A9N8Z6V8_9GLOM</name>
<dbReference type="GO" id="GO:0019367">
    <property type="term" value="P:fatty acid elongation, saturated fatty acid"/>
    <property type="evidence" value="ECO:0007669"/>
    <property type="project" value="TreeGrafter"/>
</dbReference>
<dbReference type="GO" id="GO:0009922">
    <property type="term" value="F:fatty acid elongase activity"/>
    <property type="evidence" value="ECO:0007669"/>
    <property type="project" value="InterPro"/>
</dbReference>
<dbReference type="PANTHER" id="PTHR11157:SF126">
    <property type="entry name" value="ELONGATION OF VERY LONG CHAIN FATTY ACIDS PROTEIN"/>
    <property type="match status" value="1"/>
</dbReference>
<evidence type="ECO:0000256" key="10">
    <source>
        <dbReference type="RuleBase" id="RU361115"/>
    </source>
</evidence>
<evidence type="ECO:0000256" key="1">
    <source>
        <dbReference type="ARBA" id="ARBA00004141"/>
    </source>
</evidence>
<comment type="subcellular location">
    <subcellularLocation>
        <location evidence="1">Membrane</location>
        <topology evidence="1">Multi-pass membrane protein</topology>
    </subcellularLocation>
</comment>
<dbReference type="EMBL" id="CAJVPQ010000391">
    <property type="protein sequence ID" value="CAG8477485.1"/>
    <property type="molecule type" value="Genomic_DNA"/>
</dbReference>
<evidence type="ECO:0000313" key="11">
    <source>
        <dbReference type="EMBL" id="CAG8477485.1"/>
    </source>
</evidence>
<feature type="transmembrane region" description="Helical" evidence="10">
    <location>
        <begin position="275"/>
        <end position="294"/>
    </location>
</feature>
<dbReference type="GO" id="GO:0005789">
    <property type="term" value="C:endoplasmic reticulum membrane"/>
    <property type="evidence" value="ECO:0007669"/>
    <property type="project" value="TreeGrafter"/>
</dbReference>
<keyword evidence="12" id="KW-1185">Reference proteome</keyword>
<dbReference type="OrthoDB" id="10259681at2759"/>
<feature type="transmembrane region" description="Helical" evidence="10">
    <location>
        <begin position="182"/>
        <end position="199"/>
    </location>
</feature>
<dbReference type="GO" id="GO:0030148">
    <property type="term" value="P:sphingolipid biosynthetic process"/>
    <property type="evidence" value="ECO:0007669"/>
    <property type="project" value="TreeGrafter"/>
</dbReference>
<keyword evidence="7 10" id="KW-0443">Lipid metabolism</keyword>
<dbReference type="Proteomes" id="UP000789570">
    <property type="component" value="Unassembled WGS sequence"/>
</dbReference>
<accession>A0A9N8Z6V8</accession>
<evidence type="ECO:0000256" key="5">
    <source>
        <dbReference type="ARBA" id="ARBA00022832"/>
    </source>
</evidence>
<gene>
    <name evidence="11" type="ORF">FCALED_LOCUS2537</name>
</gene>
<keyword evidence="9 10" id="KW-0275">Fatty acid biosynthesis</keyword>
<evidence type="ECO:0000256" key="3">
    <source>
        <dbReference type="ARBA" id="ARBA00022679"/>
    </source>
</evidence>
<dbReference type="Pfam" id="PF01151">
    <property type="entry name" value="ELO"/>
    <property type="match status" value="1"/>
</dbReference>
<dbReference type="EC" id="2.3.1.-" evidence="10"/>
<evidence type="ECO:0000256" key="4">
    <source>
        <dbReference type="ARBA" id="ARBA00022692"/>
    </source>
</evidence>
<comment type="similarity">
    <text evidence="10">Belongs to the ELO family.</text>
</comment>
<comment type="catalytic activity">
    <reaction evidence="10">
        <text>an acyl-CoA + malonyl-CoA + H(+) = a 3-oxoacyl-CoA + CO2 + CoA</text>
        <dbReference type="Rhea" id="RHEA:50252"/>
        <dbReference type="ChEBI" id="CHEBI:15378"/>
        <dbReference type="ChEBI" id="CHEBI:16526"/>
        <dbReference type="ChEBI" id="CHEBI:57287"/>
        <dbReference type="ChEBI" id="CHEBI:57384"/>
        <dbReference type="ChEBI" id="CHEBI:58342"/>
        <dbReference type="ChEBI" id="CHEBI:90726"/>
    </reaction>
    <physiologicalReaction direction="left-to-right" evidence="10">
        <dbReference type="Rhea" id="RHEA:50253"/>
    </physiologicalReaction>
</comment>
<keyword evidence="8 10" id="KW-0472">Membrane</keyword>
<dbReference type="GO" id="GO:0042761">
    <property type="term" value="P:very long-chain fatty acid biosynthetic process"/>
    <property type="evidence" value="ECO:0007669"/>
    <property type="project" value="TreeGrafter"/>
</dbReference>
<dbReference type="GO" id="GO:0034626">
    <property type="term" value="P:fatty acid elongation, polyunsaturated fatty acid"/>
    <property type="evidence" value="ECO:0007669"/>
    <property type="project" value="TreeGrafter"/>
</dbReference>
<proteinExistence type="inferred from homology"/>
<evidence type="ECO:0000256" key="7">
    <source>
        <dbReference type="ARBA" id="ARBA00023098"/>
    </source>
</evidence>
<dbReference type="GO" id="GO:0034625">
    <property type="term" value="P:fatty acid elongation, monounsaturated fatty acid"/>
    <property type="evidence" value="ECO:0007669"/>
    <property type="project" value="TreeGrafter"/>
</dbReference>
<keyword evidence="3 10" id="KW-0808">Transferase</keyword>
<evidence type="ECO:0000256" key="6">
    <source>
        <dbReference type="ARBA" id="ARBA00022989"/>
    </source>
</evidence>
<dbReference type="InterPro" id="IPR030457">
    <property type="entry name" value="ELO_CS"/>
</dbReference>
<dbReference type="PROSITE" id="PS01188">
    <property type="entry name" value="ELO"/>
    <property type="match status" value="1"/>
</dbReference>
<sequence>MASNPSTTAPVDYIITLVETIENIVEPYVSPIELAIKSIFTSYFPSLSENVSGFLEKNHSPLSARLPLMNPFHVLLIVIAYLSLVFLGKSIMSTRERFNVRLLSIIHNLVLVTLSAYMFGTISSEAWKNDYSLFANPEVKSEEGQQMSKYIWLFYASKIAEFMDTFIMILKKNFRQITFLHVYHHFSIFMIWWFVTFVAPNGEAYFSAALNSLVHVVMYGYYFSTTISIPIRFIKRYITLFQMTQFTLMMIQSTYDMVYFKVLHPEETNTYPFSLTAILWVYMWTMLALFANFFRADRKREKEIKSTPGKKSQ</sequence>
<organism evidence="11 12">
    <name type="scientific">Funneliformis caledonium</name>
    <dbReference type="NCBI Taxonomy" id="1117310"/>
    <lineage>
        <taxon>Eukaryota</taxon>
        <taxon>Fungi</taxon>
        <taxon>Fungi incertae sedis</taxon>
        <taxon>Mucoromycota</taxon>
        <taxon>Glomeromycotina</taxon>
        <taxon>Glomeromycetes</taxon>
        <taxon>Glomerales</taxon>
        <taxon>Glomeraceae</taxon>
        <taxon>Funneliformis</taxon>
    </lineage>
</organism>
<evidence type="ECO:0000256" key="8">
    <source>
        <dbReference type="ARBA" id="ARBA00023136"/>
    </source>
</evidence>
<feature type="transmembrane region" description="Helical" evidence="10">
    <location>
        <begin position="100"/>
        <end position="119"/>
    </location>
</feature>
<comment type="caution">
    <text evidence="11">The sequence shown here is derived from an EMBL/GenBank/DDBJ whole genome shotgun (WGS) entry which is preliminary data.</text>
</comment>
<dbReference type="InterPro" id="IPR002076">
    <property type="entry name" value="ELO_fam"/>
</dbReference>
<feature type="transmembrane region" description="Helical" evidence="10">
    <location>
        <begin position="150"/>
        <end position="170"/>
    </location>
</feature>
<keyword evidence="2 10" id="KW-0444">Lipid biosynthesis</keyword>
<evidence type="ECO:0000313" key="12">
    <source>
        <dbReference type="Proteomes" id="UP000789570"/>
    </source>
</evidence>
<keyword evidence="4 10" id="KW-0812">Transmembrane</keyword>
<feature type="transmembrane region" description="Helical" evidence="10">
    <location>
        <begin position="68"/>
        <end position="88"/>
    </location>
</feature>
<reference evidence="11" key="1">
    <citation type="submission" date="2021-06" db="EMBL/GenBank/DDBJ databases">
        <authorList>
            <person name="Kallberg Y."/>
            <person name="Tangrot J."/>
            <person name="Rosling A."/>
        </authorList>
    </citation>
    <scope>NUCLEOTIDE SEQUENCE</scope>
    <source>
        <strain evidence="11">UK204</strain>
    </source>
</reference>